<accession>A0A9D2IST9</accession>
<evidence type="ECO:0000313" key="1">
    <source>
        <dbReference type="EMBL" id="HIZ21869.1"/>
    </source>
</evidence>
<dbReference type="AlphaFoldDB" id="A0A9D2IST9"/>
<reference evidence="1" key="1">
    <citation type="journal article" date="2021" name="PeerJ">
        <title>Extensive microbial diversity within the chicken gut microbiome revealed by metagenomics and culture.</title>
        <authorList>
            <person name="Gilroy R."/>
            <person name="Ravi A."/>
            <person name="Getino M."/>
            <person name="Pursley I."/>
            <person name="Horton D.L."/>
            <person name="Alikhan N.F."/>
            <person name="Baker D."/>
            <person name="Gharbi K."/>
            <person name="Hall N."/>
            <person name="Watson M."/>
            <person name="Adriaenssens E.M."/>
            <person name="Foster-Nyarko E."/>
            <person name="Jarju S."/>
            <person name="Secka A."/>
            <person name="Antonio M."/>
            <person name="Oren A."/>
            <person name="Chaudhuri R.R."/>
            <person name="La Ragione R."/>
            <person name="Hildebrand F."/>
            <person name="Pallen M.J."/>
        </authorList>
    </citation>
    <scope>NUCLEOTIDE SEQUENCE</scope>
    <source>
        <strain evidence="1">14324</strain>
    </source>
</reference>
<reference evidence="1" key="2">
    <citation type="submission" date="2021-04" db="EMBL/GenBank/DDBJ databases">
        <authorList>
            <person name="Gilroy R."/>
        </authorList>
    </citation>
    <scope>NUCLEOTIDE SEQUENCE</scope>
    <source>
        <strain evidence="1">14324</strain>
    </source>
</reference>
<organism evidence="1 2">
    <name type="scientific">Candidatus Blautia faecigallinarum</name>
    <dbReference type="NCBI Taxonomy" id="2838488"/>
    <lineage>
        <taxon>Bacteria</taxon>
        <taxon>Bacillati</taxon>
        <taxon>Bacillota</taxon>
        <taxon>Clostridia</taxon>
        <taxon>Lachnospirales</taxon>
        <taxon>Lachnospiraceae</taxon>
        <taxon>Blautia</taxon>
    </lineage>
</organism>
<sequence>MKGRHHIIIESPRLKYEFEIKRNITVIRGESATGKTTMVDLLRDFSRGGNQNLIRVVSDYPCVVYEGGEKNWKDFLALIHDAIVFIDEENYFIGTKDFAEYILHTSNYYVLISREPLKNLPYSICEIYGIRTTGKYHFPEQIYHEFYPLYSPEEKENKVEGENTVFVCEDSKAGFQFLQRCSLNNCECISAAGNSNIYDKIQNLDKEKLLIIVADGAAFGAYMEKLMAYIHYRKNVFLYLPESFEWIILKADILKIPHIKQILAEPYNYIESEQYFSWEQYFTDLLTDYTKKDKTVRYHKEKLSEYYLEGYNREKIQKVYPEEIQKIWKDIQVLKNKKEPV</sequence>
<comment type="caution">
    <text evidence="1">The sequence shown here is derived from an EMBL/GenBank/DDBJ whole genome shotgun (WGS) entry which is preliminary data.</text>
</comment>
<keyword evidence="1" id="KW-0648">Protein biosynthesis</keyword>
<name>A0A9D2IST9_9FIRM</name>
<dbReference type="EMBL" id="DXBU01000046">
    <property type="protein sequence ID" value="HIZ21869.1"/>
    <property type="molecule type" value="Genomic_DNA"/>
</dbReference>
<evidence type="ECO:0000313" key="2">
    <source>
        <dbReference type="Proteomes" id="UP000824041"/>
    </source>
</evidence>
<protein>
    <submittedName>
        <fullName evidence="1">Translation initiation factor 2</fullName>
    </submittedName>
</protein>
<dbReference type="Proteomes" id="UP000824041">
    <property type="component" value="Unassembled WGS sequence"/>
</dbReference>
<dbReference type="SUPFAM" id="SSF52540">
    <property type="entry name" value="P-loop containing nucleoside triphosphate hydrolases"/>
    <property type="match status" value="1"/>
</dbReference>
<dbReference type="InterPro" id="IPR027417">
    <property type="entry name" value="P-loop_NTPase"/>
</dbReference>
<keyword evidence="1" id="KW-0396">Initiation factor</keyword>
<proteinExistence type="predicted"/>
<dbReference type="GO" id="GO:0003743">
    <property type="term" value="F:translation initiation factor activity"/>
    <property type="evidence" value="ECO:0007669"/>
    <property type="project" value="UniProtKB-KW"/>
</dbReference>
<gene>
    <name evidence="1" type="ORF">IAA21_03600</name>
</gene>